<dbReference type="Pfam" id="PF00437">
    <property type="entry name" value="T2SSE"/>
    <property type="match status" value="1"/>
</dbReference>
<reference evidence="4" key="2">
    <citation type="journal article" date="2014" name="ISME J.">
        <title>Microbial stratification in low pH oxic and suboxic macroscopic growths along an acid mine drainage.</title>
        <authorList>
            <person name="Mendez-Garcia C."/>
            <person name="Mesa V."/>
            <person name="Sprenger R.R."/>
            <person name="Richter M."/>
            <person name="Diez M.S."/>
            <person name="Solano J."/>
            <person name="Bargiela R."/>
            <person name="Golyshina O.V."/>
            <person name="Manteca A."/>
            <person name="Ramos J.L."/>
            <person name="Gallego J.R."/>
            <person name="Llorente I."/>
            <person name="Martins Dos Santos V.A."/>
            <person name="Jensen O.N."/>
            <person name="Pelaez A.I."/>
            <person name="Sanchez J."/>
            <person name="Ferrer M."/>
        </authorList>
    </citation>
    <scope>NUCLEOTIDE SEQUENCE</scope>
</reference>
<reference evidence="4" key="1">
    <citation type="submission" date="2013-08" db="EMBL/GenBank/DDBJ databases">
        <authorList>
            <person name="Mendez C."/>
            <person name="Richter M."/>
            <person name="Ferrer M."/>
            <person name="Sanchez J."/>
        </authorList>
    </citation>
    <scope>NUCLEOTIDE SEQUENCE</scope>
</reference>
<dbReference type="Gene3D" id="3.40.50.300">
    <property type="entry name" value="P-loop containing nucleotide triphosphate hydrolases"/>
    <property type="match status" value="1"/>
</dbReference>
<dbReference type="InterPro" id="IPR001482">
    <property type="entry name" value="T2SS/T4SS_dom"/>
</dbReference>
<feature type="domain" description="Bacterial type II secretion system protein E" evidence="3">
    <location>
        <begin position="11"/>
        <end position="109"/>
    </location>
</feature>
<evidence type="ECO:0000256" key="1">
    <source>
        <dbReference type="ARBA" id="ARBA00006611"/>
    </source>
</evidence>
<organism evidence="4">
    <name type="scientific">mine drainage metagenome</name>
    <dbReference type="NCBI Taxonomy" id="410659"/>
    <lineage>
        <taxon>unclassified sequences</taxon>
        <taxon>metagenomes</taxon>
        <taxon>ecological metagenomes</taxon>
    </lineage>
</organism>
<dbReference type="InterPro" id="IPR050921">
    <property type="entry name" value="T4SS_GSP_E_ATPase"/>
</dbReference>
<dbReference type="InterPro" id="IPR027417">
    <property type="entry name" value="P-loop_NTPase"/>
</dbReference>
<dbReference type="PANTHER" id="PTHR30486">
    <property type="entry name" value="TWITCHING MOTILITY PROTEIN PILT"/>
    <property type="match status" value="1"/>
</dbReference>
<dbReference type="AlphaFoldDB" id="T1BUF0"/>
<gene>
    <name evidence="4" type="ORF">B1B_08932</name>
</gene>
<evidence type="ECO:0000313" key="4">
    <source>
        <dbReference type="EMBL" id="EQD56824.1"/>
    </source>
</evidence>
<comment type="similarity">
    <text evidence="1">Belongs to the GSP E family.</text>
</comment>
<evidence type="ECO:0000256" key="2">
    <source>
        <dbReference type="SAM" id="MobiDB-lite"/>
    </source>
</evidence>
<comment type="caution">
    <text evidence="4">The sequence shown here is derived from an EMBL/GenBank/DDBJ whole genome shotgun (WGS) entry which is preliminary data.</text>
</comment>
<protein>
    <submittedName>
        <fullName evidence="4">Type II secretion system protein E</fullName>
    </submittedName>
</protein>
<name>T1BUF0_9ZZZZ</name>
<evidence type="ECO:0000259" key="3">
    <source>
        <dbReference type="Pfam" id="PF00437"/>
    </source>
</evidence>
<proteinExistence type="inferred from homology"/>
<dbReference type="EMBL" id="AUZY01005863">
    <property type="protein sequence ID" value="EQD56824.1"/>
    <property type="molecule type" value="Genomic_DNA"/>
</dbReference>
<sequence>MIFTLDQHVAAGILSPDYATLIRTAVGERKNLLISGGTGTGKTTLANAVLQEVAQSTSGHRIVIIEDTRELQCAAPNAVFLCTSEQVDMTRLLRATLRLRPDRIVVGEVPRRWRSSRPGTRVTRAVSVRSTPDGAPDHLHR</sequence>
<dbReference type="GO" id="GO:0016887">
    <property type="term" value="F:ATP hydrolysis activity"/>
    <property type="evidence" value="ECO:0007669"/>
    <property type="project" value="InterPro"/>
</dbReference>
<dbReference type="SUPFAM" id="SSF52540">
    <property type="entry name" value="P-loop containing nucleoside triphosphate hydrolases"/>
    <property type="match status" value="1"/>
</dbReference>
<dbReference type="PANTHER" id="PTHR30486:SF6">
    <property type="entry name" value="TYPE IV PILUS RETRACTATION ATPASE PILT"/>
    <property type="match status" value="1"/>
</dbReference>
<accession>T1BUF0</accession>
<feature type="region of interest" description="Disordered" evidence="2">
    <location>
        <begin position="115"/>
        <end position="141"/>
    </location>
</feature>